<dbReference type="Pfam" id="PF00037">
    <property type="entry name" value="Fer4"/>
    <property type="match status" value="2"/>
</dbReference>
<dbReference type="PANTHER" id="PTHR30176:SF3">
    <property type="entry name" value="FERREDOXIN-TYPE PROTEIN NAPH"/>
    <property type="match status" value="1"/>
</dbReference>
<feature type="transmembrane region" description="Helical" evidence="7">
    <location>
        <begin position="119"/>
        <end position="137"/>
    </location>
</feature>
<dbReference type="RefSeq" id="WP_137423908.1">
    <property type="nucleotide sequence ID" value="NZ_CP040098.1"/>
</dbReference>
<evidence type="ECO:0000313" key="10">
    <source>
        <dbReference type="Proteomes" id="UP000298602"/>
    </source>
</evidence>
<dbReference type="CDD" id="cd16373">
    <property type="entry name" value="DMSOR_beta_like"/>
    <property type="match status" value="1"/>
</dbReference>
<evidence type="ECO:0000256" key="7">
    <source>
        <dbReference type="SAM" id="Phobius"/>
    </source>
</evidence>
<dbReference type="PROSITE" id="PS00198">
    <property type="entry name" value="4FE4S_FER_1"/>
    <property type="match status" value="2"/>
</dbReference>
<feature type="domain" description="4Fe-4S ferredoxin-type" evidence="8">
    <location>
        <begin position="324"/>
        <end position="354"/>
    </location>
</feature>
<evidence type="ECO:0000259" key="8">
    <source>
        <dbReference type="PROSITE" id="PS51379"/>
    </source>
</evidence>
<protein>
    <submittedName>
        <fullName evidence="9">4Fe-4S binding protein</fullName>
    </submittedName>
</protein>
<dbReference type="GO" id="GO:0046872">
    <property type="term" value="F:metal ion binding"/>
    <property type="evidence" value="ECO:0007669"/>
    <property type="project" value="UniProtKB-KW"/>
</dbReference>
<name>A0A4P8L2B2_9BACT</name>
<feature type="transmembrane region" description="Helical" evidence="7">
    <location>
        <begin position="179"/>
        <end position="195"/>
    </location>
</feature>
<sequence>MRIVNARRISQVFFFLLFLWFCWVSTVGTKWWQLRGWPVNWFLQLDPLAAFATLLTTGTLYRGLAWALVVMAATVILGRFFCGWVCPFGTLHQAVGYLGRRKVRMKEKAAQNRYRPAQQVKYAVLAVFLGAAFGGWLDSPLVGTLQTGLLDPIPFFHRSVNLVVLALGRGGSRVIREGWLLGVLFGAAVGLNLYLPRFYCRFVCPLGAFFAVLSRNALWRIGKTCRDCSACGRCEAFCEGACEPAGVIRTGECVLCMNCLDGCRERIVTYQRPVSAGGEIPLPDLKRRRFVASLASGVLLVPVLRLDGTWGPAAPPRLVRPPGALPEPDFLRRCLKCGQCVRVCPTRVIQPAGLESGIEALWTPVLDFRAGSSGCQYNCVACSHICPTAALRPLSVEEKQGTGPFSERGPLRLGTAFVDRSRCLPWAMDRPCIVCQENCPVSPKAIFTRDVFVVVRDGRHRVTAVEAGVVWLREPRLVPGTLATGDFFCAFEGPEDGREGRRYRITGNSEREIWFTSDEGAELAPYDSGWLNVEIRLRRPQVDPERCVGCGICEHECPVTGLRAIRVTAENESRHPQKRLVLPR</sequence>
<dbReference type="Proteomes" id="UP000298602">
    <property type="component" value="Chromosome"/>
</dbReference>
<keyword evidence="1" id="KW-0813">Transport</keyword>
<dbReference type="EMBL" id="CP040098">
    <property type="protein sequence ID" value="QCQ21939.1"/>
    <property type="molecule type" value="Genomic_DNA"/>
</dbReference>
<gene>
    <name evidence="9" type="ORF">FDQ92_06980</name>
</gene>
<dbReference type="PROSITE" id="PS51379">
    <property type="entry name" value="4FE4S_FER_2"/>
    <property type="match status" value="2"/>
</dbReference>
<dbReference type="InterPro" id="IPR051684">
    <property type="entry name" value="Electron_Trans/Redox"/>
</dbReference>
<dbReference type="KEGG" id="dax:FDQ92_06980"/>
<keyword evidence="2" id="KW-0004">4Fe-4S</keyword>
<keyword evidence="7" id="KW-1133">Transmembrane helix</keyword>
<dbReference type="AlphaFoldDB" id="A0A4P8L2B2"/>
<reference evidence="9 10" key="2">
    <citation type="submission" date="2019-05" db="EMBL/GenBank/DDBJ databases">
        <authorList>
            <person name="Suflita J.M."/>
            <person name="Marks C.R."/>
        </authorList>
    </citation>
    <scope>NUCLEOTIDE SEQUENCE [LARGE SCALE GENOMIC DNA]</scope>
    <source>
        <strain evidence="9 10">ALDC</strain>
    </source>
</reference>
<keyword evidence="6" id="KW-0411">Iron-sulfur</keyword>
<dbReference type="GO" id="GO:0005886">
    <property type="term" value="C:plasma membrane"/>
    <property type="evidence" value="ECO:0007669"/>
    <property type="project" value="TreeGrafter"/>
</dbReference>
<feature type="transmembrane region" description="Helical" evidence="7">
    <location>
        <begin position="65"/>
        <end position="98"/>
    </location>
</feature>
<evidence type="ECO:0000313" key="9">
    <source>
        <dbReference type="EMBL" id="QCQ21939.1"/>
    </source>
</evidence>
<evidence type="ECO:0000256" key="4">
    <source>
        <dbReference type="ARBA" id="ARBA00022982"/>
    </source>
</evidence>
<keyword evidence="3" id="KW-0479">Metal-binding</keyword>
<accession>A0A4P8L2B2</accession>
<dbReference type="Pfam" id="PF12801">
    <property type="entry name" value="Fer4_5"/>
    <property type="match status" value="2"/>
</dbReference>
<dbReference type="GO" id="GO:0051539">
    <property type="term" value="F:4 iron, 4 sulfur cluster binding"/>
    <property type="evidence" value="ECO:0007669"/>
    <property type="project" value="UniProtKB-KW"/>
</dbReference>
<keyword evidence="5" id="KW-0408">Iron</keyword>
<evidence type="ECO:0000256" key="5">
    <source>
        <dbReference type="ARBA" id="ARBA00023004"/>
    </source>
</evidence>
<dbReference type="InterPro" id="IPR017896">
    <property type="entry name" value="4Fe4S_Fe-S-bd"/>
</dbReference>
<keyword evidence="7" id="KW-0812">Transmembrane</keyword>
<feature type="domain" description="4Fe-4S ferredoxin-type" evidence="8">
    <location>
        <begin position="538"/>
        <end position="570"/>
    </location>
</feature>
<proteinExistence type="predicted"/>
<feature type="transmembrane region" description="Helical" evidence="7">
    <location>
        <begin position="149"/>
        <end position="167"/>
    </location>
</feature>
<evidence type="ECO:0000256" key="3">
    <source>
        <dbReference type="ARBA" id="ARBA00022723"/>
    </source>
</evidence>
<feature type="transmembrane region" description="Helical" evidence="7">
    <location>
        <begin position="12"/>
        <end position="32"/>
    </location>
</feature>
<keyword evidence="10" id="KW-1185">Reference proteome</keyword>
<dbReference type="Gene3D" id="3.30.70.20">
    <property type="match status" value="2"/>
</dbReference>
<evidence type="ECO:0000256" key="6">
    <source>
        <dbReference type="ARBA" id="ARBA00023014"/>
    </source>
</evidence>
<organism evidence="9 10">
    <name type="scientific">Desulfoglaeba alkanexedens ALDC</name>
    <dbReference type="NCBI Taxonomy" id="980445"/>
    <lineage>
        <taxon>Bacteria</taxon>
        <taxon>Pseudomonadati</taxon>
        <taxon>Thermodesulfobacteriota</taxon>
        <taxon>Syntrophobacteria</taxon>
        <taxon>Syntrophobacterales</taxon>
        <taxon>Syntrophobacteraceae</taxon>
        <taxon>Desulfoglaeba</taxon>
    </lineage>
</organism>
<dbReference type="SUPFAM" id="SSF54862">
    <property type="entry name" value="4Fe-4S ferredoxins"/>
    <property type="match status" value="2"/>
</dbReference>
<dbReference type="PANTHER" id="PTHR30176">
    <property type="entry name" value="FERREDOXIN-TYPE PROTEIN NAPH"/>
    <property type="match status" value="1"/>
</dbReference>
<reference evidence="9 10" key="1">
    <citation type="submission" date="2019-05" db="EMBL/GenBank/DDBJ databases">
        <title>The Complete Genome Sequence of the n-alkane-degrading Desulfoglaeba alkanexedens ALDC reveals multiple alkylsuccinate synthase gene clusters.</title>
        <authorList>
            <person name="Callaghan A.V."/>
            <person name="Davidova I.A."/>
            <person name="Duncan K.E."/>
            <person name="Morris B."/>
            <person name="McInerney M.J."/>
        </authorList>
    </citation>
    <scope>NUCLEOTIDE SEQUENCE [LARGE SCALE GENOMIC DNA]</scope>
    <source>
        <strain evidence="9 10">ALDC</strain>
    </source>
</reference>
<keyword evidence="7" id="KW-0472">Membrane</keyword>
<dbReference type="OrthoDB" id="9808559at2"/>
<evidence type="ECO:0000256" key="2">
    <source>
        <dbReference type="ARBA" id="ARBA00022485"/>
    </source>
</evidence>
<keyword evidence="4" id="KW-0249">Electron transport</keyword>
<evidence type="ECO:0000256" key="1">
    <source>
        <dbReference type="ARBA" id="ARBA00022448"/>
    </source>
</evidence>
<dbReference type="InterPro" id="IPR017900">
    <property type="entry name" value="4Fe4S_Fe_S_CS"/>
</dbReference>